<accession>A0A8I1ED91</accession>
<reference evidence="1" key="1">
    <citation type="submission" date="2020-12" db="EMBL/GenBank/DDBJ databases">
        <title>Enhanced detection system for hospital associated transmission using whole genome sequencing surveillance.</title>
        <authorList>
            <person name="Harrison L.H."/>
            <person name="Van Tyne D."/>
            <person name="Marsh J.W."/>
            <person name="Griffith M.P."/>
            <person name="Snyder D.J."/>
            <person name="Cooper V.S."/>
            <person name="Mustapha M."/>
        </authorList>
    </citation>
    <scope>NUCLEOTIDE SEQUENCE</scope>
    <source>
        <strain evidence="1">PSB00042</strain>
    </source>
</reference>
<gene>
    <name evidence="1" type="ORF">JEU22_04840</name>
</gene>
<dbReference type="EMBL" id="JAEHTE010000002">
    <property type="protein sequence ID" value="MBI6883232.1"/>
    <property type="molecule type" value="Genomic_DNA"/>
</dbReference>
<protein>
    <submittedName>
        <fullName evidence="1">Uncharacterized protein</fullName>
    </submittedName>
</protein>
<dbReference type="Proteomes" id="UP000637061">
    <property type="component" value="Unassembled WGS sequence"/>
</dbReference>
<organism evidence="1 2">
    <name type="scientific">Pseudomonas putida</name>
    <name type="common">Arthrobacter siderocapsulatus</name>
    <dbReference type="NCBI Taxonomy" id="303"/>
    <lineage>
        <taxon>Bacteria</taxon>
        <taxon>Pseudomonadati</taxon>
        <taxon>Pseudomonadota</taxon>
        <taxon>Gammaproteobacteria</taxon>
        <taxon>Pseudomonadales</taxon>
        <taxon>Pseudomonadaceae</taxon>
        <taxon>Pseudomonas</taxon>
    </lineage>
</organism>
<sequence>MDSRPKVAHTPRKAILRAFREARKHGYFAQFGYMADLEGSLKAVREEGHAQWIFASKAGASSFGDSGEVQLFWSGDIDLLIRLLEESGIKAATPVPGEPIKIDTGREGRRNIAAQSLDESADLPKKIQKPAGRSPVNGATCVRVAMKSLVETDLSQEQADALWAELKGWLKKRGSQNTVQEVEECVSGNLDTWPRDVLMNALASVMVGGDYWPNEYPGSRFAFDFIKECISRNYLDSDKSLGDEPPSRFKIHTSDGVKPITQEVVHAAAFDALEKEVAELKRQLAEKSVPADVQLAADRWNALLSSPRLSVLGSAGFYPTDHPGALKAHLDGYRHFGCNFWSDHPPLEDNTFTESAKVMITTYADHMIERSKNG</sequence>
<proteinExistence type="predicted"/>
<dbReference type="AlphaFoldDB" id="A0A8I1ED91"/>
<evidence type="ECO:0000313" key="1">
    <source>
        <dbReference type="EMBL" id="MBI6883232.1"/>
    </source>
</evidence>
<comment type="caution">
    <text evidence="1">The sequence shown here is derived from an EMBL/GenBank/DDBJ whole genome shotgun (WGS) entry which is preliminary data.</text>
</comment>
<name>A0A8I1ED91_PSEPU</name>
<dbReference type="RefSeq" id="WP_198746846.1">
    <property type="nucleotide sequence ID" value="NZ_JAEHTE010000002.1"/>
</dbReference>
<evidence type="ECO:0000313" key="2">
    <source>
        <dbReference type="Proteomes" id="UP000637061"/>
    </source>
</evidence>